<keyword evidence="1 3" id="KW-0853">WD repeat</keyword>
<dbReference type="SUPFAM" id="SSF50978">
    <property type="entry name" value="WD40 repeat-like"/>
    <property type="match status" value="1"/>
</dbReference>
<dbReference type="Proteomes" id="UP001497480">
    <property type="component" value="Unassembled WGS sequence"/>
</dbReference>
<feature type="repeat" description="WD" evidence="3">
    <location>
        <begin position="444"/>
        <end position="486"/>
    </location>
</feature>
<dbReference type="PROSITE" id="PS50294">
    <property type="entry name" value="WD_REPEATS_REGION"/>
    <property type="match status" value="3"/>
</dbReference>
<evidence type="ECO:0000256" key="4">
    <source>
        <dbReference type="SAM" id="MobiDB-lite"/>
    </source>
</evidence>
<dbReference type="InterPro" id="IPR006594">
    <property type="entry name" value="LisH"/>
</dbReference>
<dbReference type="PROSITE" id="PS50896">
    <property type="entry name" value="LISH"/>
    <property type="match status" value="1"/>
</dbReference>
<evidence type="ECO:0000256" key="2">
    <source>
        <dbReference type="ARBA" id="ARBA00022737"/>
    </source>
</evidence>
<evidence type="ECO:0000256" key="1">
    <source>
        <dbReference type="ARBA" id="ARBA00022574"/>
    </source>
</evidence>
<dbReference type="PROSITE" id="PS50082">
    <property type="entry name" value="WD_REPEATS_2"/>
    <property type="match status" value="4"/>
</dbReference>
<dbReference type="PROSITE" id="PS00678">
    <property type="entry name" value="WD_REPEATS_1"/>
    <property type="match status" value="1"/>
</dbReference>
<evidence type="ECO:0000313" key="5">
    <source>
        <dbReference type="EMBL" id="CAL0302763.1"/>
    </source>
</evidence>
<feature type="repeat" description="WD" evidence="3">
    <location>
        <begin position="359"/>
        <end position="400"/>
    </location>
</feature>
<sequence length="640" mass="70960">MDQESDKMLDICIYHYLVKRGLHAIAEAFKKGANVSTDKTEIDDPAEFLFGWWSVFWDLTNARANNKHSESAAVYTEIQKQKEREQHKMQQYVLMQQRDSNHSALGGSVNGMNSAGMKRLPPDYMAMEMNEERMKGPNSMYSEASQTLFGANRMVFPNSETSHQGFNKTVHGNPGNISTVQQIERHVSALDQVDPTNYHDMNPRISNGLGGGSLSAKDGQFSKNGVSIGKQVQQVSTKQNTKRKHSSSKAANAIVAQTKHTPSDGMMTSSSLQHDNNVQKCAGKVLGIEGAEARKSSSIPLENFEQLGDDAIFDDDLDSFLLSHIQNFGNHNDTIKQSQLSEQQKENPEDFIFSEFACSRTSNSKVTCCHFSSDEKFLASAGHDKKVVLWNMDTLQTESMPEKHKSAILDVRFRPSSSQLATASMDKSVRIWDAANPSCCVQEYTGHNSAVMSLDFHPNKTDLLCFSDSENEIRYWNMTTSSFTNALKGGNAQVRFQPGVGELLAAAYDKEVSIFNVETGRQIYSLQGHPEEVNYICWGANGDVLASVSRNFVKFWSLSSGECIRGLTSSGEQYHSCVFHPSYSTLLVIGGTSCFELWNIADDKNMTIPAEQNIISCLVQSPVTGIVASASHDCTVKLWK</sequence>
<dbReference type="InterPro" id="IPR044716">
    <property type="entry name" value="LEUNIG-like"/>
</dbReference>
<dbReference type="InterPro" id="IPR036322">
    <property type="entry name" value="WD40_repeat_dom_sf"/>
</dbReference>
<dbReference type="SMART" id="SM00320">
    <property type="entry name" value="WD40"/>
    <property type="match status" value="7"/>
</dbReference>
<protein>
    <submittedName>
        <fullName evidence="5">Uncharacterized protein</fullName>
    </submittedName>
</protein>
<feature type="compositionally biased region" description="Polar residues" evidence="4">
    <location>
        <begin position="229"/>
        <end position="239"/>
    </location>
</feature>
<dbReference type="PANTHER" id="PTHR44376:SF22">
    <property type="entry name" value="TRANSCRIPTIONAL COREPRESSOR LEUNIG_HOMOLOG"/>
    <property type="match status" value="1"/>
</dbReference>
<feature type="repeat" description="WD" evidence="3">
    <location>
        <begin position="608"/>
        <end position="640"/>
    </location>
</feature>
<name>A0AAV1W0S3_LUPLU</name>
<reference evidence="5 6" key="1">
    <citation type="submission" date="2024-03" db="EMBL/GenBank/DDBJ databases">
        <authorList>
            <person name="Martinez-Hernandez J."/>
        </authorList>
    </citation>
    <scope>NUCLEOTIDE SEQUENCE [LARGE SCALE GENOMIC DNA]</scope>
</reference>
<gene>
    <name evidence="5" type="ORF">LLUT_LOCUS3823</name>
</gene>
<comment type="caution">
    <text evidence="5">The sequence shown here is derived from an EMBL/GenBank/DDBJ whole genome shotgun (WGS) entry which is preliminary data.</text>
</comment>
<feature type="repeat" description="WD" evidence="3">
    <location>
        <begin position="401"/>
        <end position="433"/>
    </location>
</feature>
<dbReference type="PANTHER" id="PTHR44376">
    <property type="entry name" value="TRANSCRIPTIONAL REGULATOR OF FILAMENTOUS GROWTH FLO8"/>
    <property type="match status" value="1"/>
</dbReference>
<dbReference type="InterPro" id="IPR020472">
    <property type="entry name" value="WD40_PAC1"/>
</dbReference>
<dbReference type="InterPro" id="IPR015943">
    <property type="entry name" value="WD40/YVTN_repeat-like_dom_sf"/>
</dbReference>
<keyword evidence="2" id="KW-0677">Repeat</keyword>
<dbReference type="GO" id="GO:0003714">
    <property type="term" value="F:transcription corepressor activity"/>
    <property type="evidence" value="ECO:0007669"/>
    <property type="project" value="InterPro"/>
</dbReference>
<dbReference type="Gene3D" id="2.130.10.10">
    <property type="entry name" value="YVTN repeat-like/Quinoprotein amine dehydrogenase"/>
    <property type="match status" value="2"/>
</dbReference>
<accession>A0AAV1W0S3</accession>
<dbReference type="InterPro" id="IPR019775">
    <property type="entry name" value="WD40_repeat_CS"/>
</dbReference>
<dbReference type="Pfam" id="PF00400">
    <property type="entry name" value="WD40"/>
    <property type="match status" value="5"/>
</dbReference>
<feature type="region of interest" description="Disordered" evidence="4">
    <location>
        <begin position="229"/>
        <end position="251"/>
    </location>
</feature>
<dbReference type="AlphaFoldDB" id="A0AAV1W0S3"/>
<dbReference type="EMBL" id="CAXHTB010000003">
    <property type="protein sequence ID" value="CAL0302763.1"/>
    <property type="molecule type" value="Genomic_DNA"/>
</dbReference>
<evidence type="ECO:0000256" key="3">
    <source>
        <dbReference type="PROSITE-ProRule" id="PRU00221"/>
    </source>
</evidence>
<evidence type="ECO:0000313" key="6">
    <source>
        <dbReference type="Proteomes" id="UP001497480"/>
    </source>
</evidence>
<keyword evidence="6" id="KW-1185">Reference proteome</keyword>
<dbReference type="CDD" id="cd00200">
    <property type="entry name" value="WD40"/>
    <property type="match status" value="1"/>
</dbReference>
<dbReference type="PRINTS" id="PR00320">
    <property type="entry name" value="GPROTEINBRPT"/>
</dbReference>
<proteinExistence type="predicted"/>
<organism evidence="5 6">
    <name type="scientific">Lupinus luteus</name>
    <name type="common">European yellow lupine</name>
    <dbReference type="NCBI Taxonomy" id="3873"/>
    <lineage>
        <taxon>Eukaryota</taxon>
        <taxon>Viridiplantae</taxon>
        <taxon>Streptophyta</taxon>
        <taxon>Embryophyta</taxon>
        <taxon>Tracheophyta</taxon>
        <taxon>Spermatophyta</taxon>
        <taxon>Magnoliopsida</taxon>
        <taxon>eudicotyledons</taxon>
        <taxon>Gunneridae</taxon>
        <taxon>Pentapetalae</taxon>
        <taxon>rosids</taxon>
        <taxon>fabids</taxon>
        <taxon>Fabales</taxon>
        <taxon>Fabaceae</taxon>
        <taxon>Papilionoideae</taxon>
        <taxon>50 kb inversion clade</taxon>
        <taxon>genistoids sensu lato</taxon>
        <taxon>core genistoids</taxon>
        <taxon>Genisteae</taxon>
        <taxon>Lupinus</taxon>
    </lineage>
</organism>
<dbReference type="InterPro" id="IPR001680">
    <property type="entry name" value="WD40_rpt"/>
</dbReference>